<evidence type="ECO:0000256" key="4">
    <source>
        <dbReference type="SAM" id="MobiDB-lite"/>
    </source>
</evidence>
<dbReference type="SUPFAM" id="SSF53067">
    <property type="entry name" value="Actin-like ATPase domain"/>
    <property type="match status" value="1"/>
</dbReference>
<protein>
    <submittedName>
        <fullName evidence="6">Retrotransposon-related protein</fullName>
    </submittedName>
</protein>
<dbReference type="Gene3D" id="3.30.70.270">
    <property type="match status" value="1"/>
</dbReference>
<dbReference type="InterPro" id="IPR043128">
    <property type="entry name" value="Rev_trsase/Diguanyl_cyclase"/>
</dbReference>
<keyword evidence="1" id="KW-0547">Nucleotide-binding</keyword>
<dbReference type="InterPro" id="IPR012337">
    <property type="entry name" value="RNaseH-like_sf"/>
</dbReference>
<dbReference type="Gene3D" id="3.30.420.40">
    <property type="match status" value="1"/>
</dbReference>
<feature type="domain" description="Integrase catalytic" evidence="5">
    <location>
        <begin position="379"/>
        <end position="543"/>
    </location>
</feature>
<feature type="coiled-coil region" evidence="3">
    <location>
        <begin position="31"/>
        <end position="58"/>
    </location>
</feature>
<feature type="non-terminal residue" evidence="6">
    <location>
        <position position="1"/>
    </location>
</feature>
<dbReference type="PANTHER" id="PTHR37984">
    <property type="entry name" value="PROTEIN CBG26694"/>
    <property type="match status" value="1"/>
</dbReference>
<sequence length="702" mass="79459">EIKEAKMVQTQNNPDTSSGANDHIATQLVVIAAKLDAMESLKEDITDLKCQAATKQRSSGGGIRYEEVESTHSNHNRQPFHKIKFSLFSGGDPRGHRCKTRTFKVLEAEEENGEQLEIETNNLDIYPDETTGISLHAILGKPHPTTINVHGKLNSTEVLILIDGGSTHNFILDILDISLQVNDLKIILDFYPFSLGGPDLVLGIQCQDMEQHVLHLEQTLKLLHDNQFFIQLSKCCVRQTKVLFLRHVVTSEGVQVEQEKISAVQSWLIPSNVKQRITSSEQQRLLLKLMPYDFSIHHRVGKENRGADALSRMPHSGELLTLNILYCVEVADIKSGLQTDPFTSDIIQRILSDLTAEAHTTPIDGHGGFLKTIKRLNAQYFWPKMKQEEDISMDFIVGLPPSNRFNTILVVVDHLRKYAHFICLSHPFTAKSVALVFCKEIICLHGFPLSIVSNRDVIFLSNFWQELFRLSQTKLQLSTSYHPQTDGKTEVLNRCLEAYLRCFAAEQPTKWSSYLPWAEFSYNTGPYRVKRVVAPVTHELQLPSDARIHPVFYVLMLKPAHGTFDDTTINPLPVTEDWEADLQPDFVISHGWVSEAGNFVLELLISWKQKRVKTYDPDSNEQDQLNAIFEIWLDPLEWDKEKTVLVFDLGGGTFDVSLWTVSNMGAIDAKAVGVNTHLGGEDFDTMLVDHCIKEFEKNTMTT</sequence>
<dbReference type="PANTHER" id="PTHR37984:SF5">
    <property type="entry name" value="PROTEIN NYNRIN-LIKE"/>
    <property type="match status" value="1"/>
</dbReference>
<dbReference type="GO" id="GO:0015074">
    <property type="term" value="P:DNA integration"/>
    <property type="evidence" value="ECO:0007669"/>
    <property type="project" value="InterPro"/>
</dbReference>
<dbReference type="Gene3D" id="3.90.640.10">
    <property type="entry name" value="Actin, Chain A, domain 4"/>
    <property type="match status" value="1"/>
</dbReference>
<dbReference type="AlphaFoldDB" id="A0A699H8B4"/>
<dbReference type="Pfam" id="PF17921">
    <property type="entry name" value="Integrase_H2C2"/>
    <property type="match status" value="1"/>
</dbReference>
<organism evidence="6">
    <name type="scientific">Tanacetum cinerariifolium</name>
    <name type="common">Dalmatian daisy</name>
    <name type="synonym">Chrysanthemum cinerariifolium</name>
    <dbReference type="NCBI Taxonomy" id="118510"/>
    <lineage>
        <taxon>Eukaryota</taxon>
        <taxon>Viridiplantae</taxon>
        <taxon>Streptophyta</taxon>
        <taxon>Embryophyta</taxon>
        <taxon>Tracheophyta</taxon>
        <taxon>Spermatophyta</taxon>
        <taxon>Magnoliopsida</taxon>
        <taxon>eudicotyledons</taxon>
        <taxon>Gunneridae</taxon>
        <taxon>Pentapetalae</taxon>
        <taxon>asterids</taxon>
        <taxon>campanulids</taxon>
        <taxon>Asterales</taxon>
        <taxon>Asteraceae</taxon>
        <taxon>Asteroideae</taxon>
        <taxon>Anthemideae</taxon>
        <taxon>Anthemidinae</taxon>
        <taxon>Tanacetum</taxon>
    </lineage>
</organism>
<dbReference type="GO" id="GO:0003676">
    <property type="term" value="F:nucleic acid binding"/>
    <property type="evidence" value="ECO:0007669"/>
    <property type="project" value="InterPro"/>
</dbReference>
<evidence type="ECO:0000259" key="5">
    <source>
        <dbReference type="PROSITE" id="PS50994"/>
    </source>
</evidence>
<keyword evidence="3" id="KW-0175">Coiled coil</keyword>
<dbReference type="InterPro" id="IPR013126">
    <property type="entry name" value="Hsp_70_fam"/>
</dbReference>
<dbReference type="InterPro" id="IPR041588">
    <property type="entry name" value="Integrase_H2C2"/>
</dbReference>
<dbReference type="Gene3D" id="3.30.420.10">
    <property type="entry name" value="Ribonuclease H-like superfamily/Ribonuclease H"/>
    <property type="match status" value="1"/>
</dbReference>
<comment type="caution">
    <text evidence="6">The sequence shown here is derived from an EMBL/GenBank/DDBJ whole genome shotgun (WGS) entry which is preliminary data.</text>
</comment>
<dbReference type="EMBL" id="BKCJ010114453">
    <property type="protein sequence ID" value="GEX54123.1"/>
    <property type="molecule type" value="Genomic_DNA"/>
</dbReference>
<evidence type="ECO:0000256" key="3">
    <source>
        <dbReference type="SAM" id="Coils"/>
    </source>
</evidence>
<evidence type="ECO:0000256" key="2">
    <source>
        <dbReference type="ARBA" id="ARBA00022840"/>
    </source>
</evidence>
<evidence type="ECO:0000313" key="6">
    <source>
        <dbReference type="EMBL" id="GEX54123.1"/>
    </source>
</evidence>
<feature type="region of interest" description="Disordered" evidence="4">
    <location>
        <begin position="1"/>
        <end position="21"/>
    </location>
</feature>
<proteinExistence type="predicted"/>
<dbReference type="InterPro" id="IPR001584">
    <property type="entry name" value="Integrase_cat-core"/>
</dbReference>
<keyword evidence="2" id="KW-0067">ATP-binding</keyword>
<dbReference type="GO" id="GO:0140662">
    <property type="term" value="F:ATP-dependent protein folding chaperone"/>
    <property type="evidence" value="ECO:0007669"/>
    <property type="project" value="InterPro"/>
</dbReference>
<gene>
    <name evidence="6" type="ORF">Tci_326098</name>
</gene>
<feature type="compositionally biased region" description="Polar residues" evidence="4">
    <location>
        <begin position="8"/>
        <end position="20"/>
    </location>
</feature>
<dbReference type="InterPro" id="IPR036397">
    <property type="entry name" value="RNaseH_sf"/>
</dbReference>
<dbReference type="Pfam" id="PF00012">
    <property type="entry name" value="HSP70"/>
    <property type="match status" value="1"/>
</dbReference>
<dbReference type="InterPro" id="IPR043502">
    <property type="entry name" value="DNA/RNA_pol_sf"/>
</dbReference>
<dbReference type="PROSITE" id="PS50994">
    <property type="entry name" value="INTEGRASE"/>
    <property type="match status" value="1"/>
</dbReference>
<evidence type="ECO:0000256" key="1">
    <source>
        <dbReference type="ARBA" id="ARBA00022741"/>
    </source>
</evidence>
<name>A0A699H8B4_TANCI</name>
<reference evidence="6" key="1">
    <citation type="journal article" date="2019" name="Sci. Rep.">
        <title>Draft genome of Tanacetum cinerariifolium, the natural source of mosquito coil.</title>
        <authorList>
            <person name="Yamashiro T."/>
            <person name="Shiraishi A."/>
            <person name="Satake H."/>
            <person name="Nakayama K."/>
        </authorList>
    </citation>
    <scope>NUCLEOTIDE SEQUENCE</scope>
</reference>
<accession>A0A699H8B4</accession>
<dbReference type="InterPro" id="IPR043129">
    <property type="entry name" value="ATPase_NBD"/>
</dbReference>
<dbReference type="InterPro" id="IPR050951">
    <property type="entry name" value="Retrovirus_Pol_polyprotein"/>
</dbReference>
<dbReference type="SUPFAM" id="SSF53098">
    <property type="entry name" value="Ribonuclease H-like"/>
    <property type="match status" value="1"/>
</dbReference>
<dbReference type="SUPFAM" id="SSF56672">
    <property type="entry name" value="DNA/RNA polymerases"/>
    <property type="match status" value="1"/>
</dbReference>
<dbReference type="Gene3D" id="1.10.340.70">
    <property type="match status" value="1"/>
</dbReference>
<dbReference type="GO" id="GO:0005524">
    <property type="term" value="F:ATP binding"/>
    <property type="evidence" value="ECO:0007669"/>
    <property type="project" value="UniProtKB-KW"/>
</dbReference>